<dbReference type="Gene3D" id="3.40.710.10">
    <property type="entry name" value="DD-peptidase/beta-lactamase superfamily"/>
    <property type="match status" value="1"/>
</dbReference>
<feature type="signal peptide" evidence="3">
    <location>
        <begin position="1"/>
        <end position="20"/>
    </location>
</feature>
<gene>
    <name evidence="5" type="primary">ampC</name>
    <name evidence="5" type="ORF">GCM10012275_39940</name>
</gene>
<dbReference type="PANTHER" id="PTHR43283:SF11">
    <property type="entry name" value="BETA-LACTAMASE-RELATED DOMAIN-CONTAINING PROTEIN"/>
    <property type="match status" value="1"/>
</dbReference>
<name>A0A8J3CAF9_9PSEU</name>
<evidence type="ECO:0000256" key="2">
    <source>
        <dbReference type="SAM" id="MobiDB-lite"/>
    </source>
</evidence>
<feature type="compositionally biased region" description="Basic and acidic residues" evidence="2">
    <location>
        <begin position="22"/>
        <end position="36"/>
    </location>
</feature>
<reference evidence="5" key="2">
    <citation type="submission" date="2020-09" db="EMBL/GenBank/DDBJ databases">
        <authorList>
            <person name="Sun Q."/>
            <person name="Zhou Y."/>
        </authorList>
    </citation>
    <scope>NUCLEOTIDE SEQUENCE</scope>
    <source>
        <strain evidence="5">CGMCC 4.5737</strain>
    </source>
</reference>
<dbReference type="Pfam" id="PF20773">
    <property type="entry name" value="InhA-like_MAM"/>
    <property type="match status" value="1"/>
</dbReference>
<feature type="chain" id="PRO_5035157893" evidence="3">
    <location>
        <begin position="21"/>
        <end position="584"/>
    </location>
</feature>
<proteinExistence type="predicted"/>
<dbReference type="Proteomes" id="UP000637578">
    <property type="component" value="Unassembled WGS sequence"/>
</dbReference>
<feature type="region of interest" description="Disordered" evidence="2">
    <location>
        <begin position="19"/>
        <end position="44"/>
    </location>
</feature>
<dbReference type="AlphaFoldDB" id="A0A8J3CAF9"/>
<feature type="domain" description="Beta-lactamase-related" evidence="4">
    <location>
        <begin position="83"/>
        <end position="420"/>
    </location>
</feature>
<comment type="caution">
    <text evidence="5">The sequence shown here is derived from an EMBL/GenBank/DDBJ whole genome shotgun (WGS) entry which is preliminary data.</text>
</comment>
<dbReference type="SUPFAM" id="SSF56601">
    <property type="entry name" value="beta-lactamase/transpeptidase-like"/>
    <property type="match status" value="1"/>
</dbReference>
<dbReference type="GO" id="GO:0016787">
    <property type="term" value="F:hydrolase activity"/>
    <property type="evidence" value="ECO:0007669"/>
    <property type="project" value="UniProtKB-KW"/>
</dbReference>
<keyword evidence="3" id="KW-0732">Signal</keyword>
<evidence type="ECO:0000313" key="6">
    <source>
        <dbReference type="Proteomes" id="UP000637578"/>
    </source>
</evidence>
<evidence type="ECO:0000313" key="5">
    <source>
        <dbReference type="EMBL" id="GGM65427.1"/>
    </source>
</evidence>
<dbReference type="EMBL" id="BMMK01000019">
    <property type="protein sequence ID" value="GGM65427.1"/>
    <property type="molecule type" value="Genomic_DNA"/>
</dbReference>
<dbReference type="InterPro" id="IPR001466">
    <property type="entry name" value="Beta-lactam-related"/>
</dbReference>
<reference evidence="5" key="1">
    <citation type="journal article" date="2014" name="Int. J. Syst. Evol. Microbiol.">
        <title>Complete genome sequence of Corynebacterium casei LMG S-19264T (=DSM 44701T), isolated from a smear-ripened cheese.</title>
        <authorList>
            <consortium name="US DOE Joint Genome Institute (JGI-PGF)"/>
            <person name="Walter F."/>
            <person name="Albersmeier A."/>
            <person name="Kalinowski J."/>
            <person name="Ruckert C."/>
        </authorList>
    </citation>
    <scope>NUCLEOTIDE SEQUENCE</scope>
    <source>
        <strain evidence="5">CGMCC 4.5737</strain>
    </source>
</reference>
<evidence type="ECO:0000256" key="3">
    <source>
        <dbReference type="SAM" id="SignalP"/>
    </source>
</evidence>
<keyword evidence="6" id="KW-1185">Reference proteome</keyword>
<dbReference type="InterPro" id="IPR050789">
    <property type="entry name" value="Diverse_Enzym_Activities"/>
</dbReference>
<organism evidence="5 6">
    <name type="scientific">Longimycelium tulufanense</name>
    <dbReference type="NCBI Taxonomy" id="907463"/>
    <lineage>
        <taxon>Bacteria</taxon>
        <taxon>Bacillati</taxon>
        <taxon>Actinomycetota</taxon>
        <taxon>Actinomycetes</taxon>
        <taxon>Pseudonocardiales</taxon>
        <taxon>Pseudonocardiaceae</taxon>
        <taxon>Longimycelium</taxon>
    </lineage>
</organism>
<evidence type="ECO:0000256" key="1">
    <source>
        <dbReference type="ARBA" id="ARBA00022801"/>
    </source>
</evidence>
<dbReference type="InterPro" id="IPR012338">
    <property type="entry name" value="Beta-lactam/transpept-like"/>
</dbReference>
<accession>A0A8J3CAF9</accession>
<keyword evidence="1 5" id="KW-0378">Hydrolase</keyword>
<evidence type="ECO:0000259" key="4">
    <source>
        <dbReference type="Pfam" id="PF00144"/>
    </source>
</evidence>
<sequence>MRALVFTLVALLTMTAGASAAHPDDRDSTGRFDRPRPGFASPLTVLREGTPESVRLDPRPLAAALRRIKNWTEGSGSVRPMFAGAVSLVAHDGVIVRQEAAGFALRYREVRPDGSGVELPRDQWIPARDDTIFDVASVTKLFTSIVVMQQVEAGRIDLQRQVAQYLPEFAANGKESIPVEWLLTHRSGLPPFLLLWKNWPDKPARIRAVLEAAPQEKPGTKYIYSDLNLIALGVLAERVSGQPLDELVRQGITEPLGMSDTGYNPSPEVRNRVAATEFVTDPPRGLVHGEVHDENAWSLGGVAGHAGIFSTARDLAVLGQAILNGGTYRGRQILRPDTVEDMLTNRNHDFPEDSHGLGFELDQRWYMEGLASPCTAGHTGFTGPSIVIDPLSRSLVVLLANRVHPSRNWGSNNPARRALAQGLAEAMAVMPVGGPTAWFSGVEPAHDAVLRTEDLLVRDGRVRVLFDAFVDTEKTDTLALESSVDGGKNWRRASMTAHGRGAPKGEQATLAGHGHRSWWRVLAEVPTAPGERVMLRWRYSTDELYTGRGVYLDRIRVHDGRGVLLDDEWEPGRLIADGWRPAER</sequence>
<protein>
    <submittedName>
        <fullName evidence="5">Serine hydrolase</fullName>
    </submittedName>
</protein>
<dbReference type="PANTHER" id="PTHR43283">
    <property type="entry name" value="BETA-LACTAMASE-RELATED"/>
    <property type="match status" value="1"/>
</dbReference>
<dbReference type="Pfam" id="PF00144">
    <property type="entry name" value="Beta-lactamase"/>
    <property type="match status" value="1"/>
</dbReference>
<dbReference type="RefSeq" id="WP_189059876.1">
    <property type="nucleotide sequence ID" value="NZ_BMMK01000019.1"/>
</dbReference>